<dbReference type="SUPFAM" id="SSF51161">
    <property type="entry name" value="Trimeric LpxA-like enzymes"/>
    <property type="match status" value="1"/>
</dbReference>
<name>A0A7S7LYZ6_9BACT</name>
<dbReference type="CDD" id="cd04647">
    <property type="entry name" value="LbH_MAT_like"/>
    <property type="match status" value="1"/>
</dbReference>
<dbReference type="InterPro" id="IPR001451">
    <property type="entry name" value="Hexapep"/>
</dbReference>
<dbReference type="InterPro" id="IPR051159">
    <property type="entry name" value="Hexapeptide_acetyltransf"/>
</dbReference>
<gene>
    <name evidence="1" type="ORF">HUE87_09280</name>
</gene>
<proteinExistence type="predicted"/>
<keyword evidence="1" id="KW-0012">Acyltransferase</keyword>
<sequence length="192" mass="21783">MTLIQAFRKRLFYFLNFKKFKKFSKSAVFIKPDIIQGYKYISIGNNVVFQSMAWILAFKQDGIEPSLIIEDGTVIGRFSHIVSLRKVVIRSNVLIADKVYISDNIHEYKDINLPIMKQPILYKADVEIGENSWIGENVSVIGVKIGKHCIIGANSVVTKNIPDYSIAVGNPAVVIKKYNIHTQKWDSAYANI</sequence>
<dbReference type="GO" id="GO:0016746">
    <property type="term" value="F:acyltransferase activity"/>
    <property type="evidence" value="ECO:0007669"/>
    <property type="project" value="UniProtKB-KW"/>
</dbReference>
<reference evidence="1 2" key="1">
    <citation type="submission" date="2020-05" db="EMBL/GenBank/DDBJ databases">
        <title>Sulfurimonas marisnigri, sp. nov., and Sulfurimonas baltica, sp. nov., manganese oxide reducing chemolithoautotrophs of the class Epsilonproteobacteria isolated from the pelagic redoxclines of the Black and Baltic Seas and emended description of the genus Sulfurimonas.</title>
        <authorList>
            <person name="Henkel J.V."/>
            <person name="Laudan C."/>
            <person name="Werner J."/>
            <person name="Neu T."/>
            <person name="Plewe S."/>
            <person name="Sproer C."/>
            <person name="Bunk B."/>
            <person name="Schulz-Vogt H.N."/>
        </authorList>
    </citation>
    <scope>NUCLEOTIDE SEQUENCE [LARGE SCALE GENOMIC DNA]</scope>
    <source>
        <strain evidence="1 2">SoZ1</strain>
    </source>
</reference>
<dbReference type="Pfam" id="PF14602">
    <property type="entry name" value="Hexapep_2"/>
    <property type="match status" value="1"/>
</dbReference>
<dbReference type="AlphaFoldDB" id="A0A7S7LYZ6"/>
<dbReference type="InterPro" id="IPR011004">
    <property type="entry name" value="Trimer_LpxA-like_sf"/>
</dbReference>
<keyword evidence="2" id="KW-1185">Reference proteome</keyword>
<dbReference type="RefSeq" id="WP_194366066.1">
    <property type="nucleotide sequence ID" value="NZ_CP054493.1"/>
</dbReference>
<dbReference type="Proteomes" id="UP000593836">
    <property type="component" value="Chromosome"/>
</dbReference>
<dbReference type="KEGG" id="smas:HUE87_09280"/>
<keyword evidence="1" id="KW-0808">Transferase</keyword>
<protein>
    <submittedName>
        <fullName evidence="1">Acyltransferase</fullName>
    </submittedName>
</protein>
<evidence type="ECO:0000313" key="1">
    <source>
        <dbReference type="EMBL" id="QOY54068.1"/>
    </source>
</evidence>
<organism evidence="1 2">
    <name type="scientific">Candidatus Sulfurimonas marisnigri</name>
    <dbReference type="NCBI Taxonomy" id="2740405"/>
    <lineage>
        <taxon>Bacteria</taxon>
        <taxon>Pseudomonadati</taxon>
        <taxon>Campylobacterota</taxon>
        <taxon>Epsilonproteobacteria</taxon>
        <taxon>Campylobacterales</taxon>
        <taxon>Sulfurimonadaceae</taxon>
        <taxon>Sulfurimonas</taxon>
    </lineage>
</organism>
<dbReference type="EMBL" id="CP054493">
    <property type="protein sequence ID" value="QOY54068.1"/>
    <property type="molecule type" value="Genomic_DNA"/>
</dbReference>
<dbReference type="Gene3D" id="2.160.10.10">
    <property type="entry name" value="Hexapeptide repeat proteins"/>
    <property type="match status" value="1"/>
</dbReference>
<evidence type="ECO:0000313" key="2">
    <source>
        <dbReference type="Proteomes" id="UP000593836"/>
    </source>
</evidence>
<dbReference type="PANTHER" id="PTHR23416">
    <property type="entry name" value="SIALIC ACID SYNTHASE-RELATED"/>
    <property type="match status" value="1"/>
</dbReference>
<accession>A0A7S7LYZ6</accession>